<comment type="caution">
    <text evidence="3">The sequence shown here is derived from an EMBL/GenBank/DDBJ whole genome shotgun (WGS) entry which is preliminary data.</text>
</comment>
<keyword evidence="1" id="KW-0472">Membrane</keyword>
<gene>
    <name evidence="3" type="ORF">C8N38_104197</name>
</gene>
<dbReference type="SUPFAM" id="SSF55785">
    <property type="entry name" value="PYP-like sensor domain (PAS domain)"/>
    <property type="match status" value="2"/>
</dbReference>
<dbReference type="AlphaFoldDB" id="A0A8E2VLN8"/>
<dbReference type="OrthoDB" id="9797304at2"/>
<keyword evidence="1" id="KW-0812">Transmembrane</keyword>
<dbReference type="RefSeq" id="WP_108025728.1">
    <property type="nucleotide sequence ID" value="NZ_QAYC01000004.1"/>
</dbReference>
<sequence length="516" mass="56684">MDIDLNSALVLAGVSLISALVAVFLLPLIPRRSPSPGAESRNSMVFLFDGEHLVDATPDGRRFLAGGPKGLTDWQRFCALIVPRFPGFPERMERLPKDGSALLTEAGGEAQLTATWLDGVIRLTLQMPRFNEDAGLTDAQSLAALTAELATLRDVVEAMPTPAWQQDDKGGVAWANSAYLDIVRSRHDKGQIVWPLPVLFSQPKGEPGAPHRQAIDTGTGTGRERWFDCVAVEAHGASLHFALPADATVRAETALRNFVQTLTKTFAELPIGLAVFNRKRELVLFNPAMSELFNLEPEFLTGRPTLLNVLDRLRETRMMPEPKNYRSWREQILRLERDASDGVYSDTWTLPGGQVYRVTGRPHPDGAVAFLFEDISTEMSMTRRFRGEIETGQAVIDSLPEAIVVFSSAGVLTLSNSAYAELWGEDPRLVMGTTDIAGATAKWQAQCLLTQSEAAADLSHRIRQREAWSCELIRRDGRRLDCFLKPVAGGCMMVEFRAASQADTAGARPVPRASMG</sequence>
<feature type="domain" description="PAS" evidence="2">
    <location>
        <begin position="150"/>
        <end position="216"/>
    </location>
</feature>
<proteinExistence type="predicted"/>
<keyword evidence="1" id="KW-1133">Transmembrane helix</keyword>
<evidence type="ECO:0000313" key="3">
    <source>
        <dbReference type="EMBL" id="PTW50562.1"/>
    </source>
</evidence>
<feature type="domain" description="PAS" evidence="2">
    <location>
        <begin position="390"/>
        <end position="457"/>
    </location>
</feature>
<organism evidence="3 4">
    <name type="scientific">Rhodovulum kholense</name>
    <dbReference type="NCBI Taxonomy" id="453584"/>
    <lineage>
        <taxon>Bacteria</taxon>
        <taxon>Pseudomonadati</taxon>
        <taxon>Pseudomonadota</taxon>
        <taxon>Alphaproteobacteria</taxon>
        <taxon>Rhodobacterales</taxon>
        <taxon>Paracoccaceae</taxon>
        <taxon>Rhodovulum</taxon>
    </lineage>
</organism>
<keyword evidence="4" id="KW-1185">Reference proteome</keyword>
<dbReference type="EMBL" id="QAYC01000004">
    <property type="protein sequence ID" value="PTW50562.1"/>
    <property type="molecule type" value="Genomic_DNA"/>
</dbReference>
<feature type="transmembrane region" description="Helical" evidence="1">
    <location>
        <begin position="7"/>
        <end position="29"/>
    </location>
</feature>
<dbReference type="Gene3D" id="3.30.450.20">
    <property type="entry name" value="PAS domain"/>
    <property type="match status" value="2"/>
</dbReference>
<evidence type="ECO:0000256" key="1">
    <source>
        <dbReference type="SAM" id="Phobius"/>
    </source>
</evidence>
<dbReference type="Pfam" id="PF12860">
    <property type="entry name" value="PAS_7"/>
    <property type="match status" value="2"/>
</dbReference>
<dbReference type="InterPro" id="IPR000014">
    <property type="entry name" value="PAS"/>
</dbReference>
<evidence type="ECO:0000313" key="4">
    <source>
        <dbReference type="Proteomes" id="UP000244037"/>
    </source>
</evidence>
<accession>A0A8E2VLN8</accession>
<dbReference type="InterPro" id="IPR035965">
    <property type="entry name" value="PAS-like_dom_sf"/>
</dbReference>
<feature type="domain" description="PAS" evidence="2">
    <location>
        <begin position="260"/>
        <end position="327"/>
    </location>
</feature>
<protein>
    <submittedName>
        <fullName evidence="3">PAS domain-containing protein</fullName>
    </submittedName>
</protein>
<name>A0A8E2VLN8_9RHOB</name>
<evidence type="ECO:0000259" key="2">
    <source>
        <dbReference type="SMART" id="SM00091"/>
    </source>
</evidence>
<dbReference type="Proteomes" id="UP000244037">
    <property type="component" value="Unassembled WGS sequence"/>
</dbReference>
<dbReference type="SMART" id="SM00091">
    <property type="entry name" value="PAS"/>
    <property type="match status" value="3"/>
</dbReference>
<reference evidence="3 4" key="1">
    <citation type="submission" date="2018-04" db="EMBL/GenBank/DDBJ databases">
        <title>Genomic Encyclopedia of Archaeal and Bacterial Type Strains, Phase II (KMG-II): from individual species to whole genera.</title>
        <authorList>
            <person name="Goeker M."/>
        </authorList>
    </citation>
    <scope>NUCLEOTIDE SEQUENCE [LARGE SCALE GENOMIC DNA]</scope>
    <source>
        <strain evidence="3 4">DSM 19783</strain>
    </source>
</reference>